<dbReference type="SUPFAM" id="SSF53706">
    <property type="entry name" value="Formate dehydrogenase/DMSO reductase, domains 1-3"/>
    <property type="match status" value="1"/>
</dbReference>
<dbReference type="Proteomes" id="UP000642284">
    <property type="component" value="Unassembled WGS sequence"/>
</dbReference>
<reference evidence="7 8" key="1">
    <citation type="submission" date="2020-08" db="EMBL/GenBank/DDBJ databases">
        <title>Genemic of Streptomyces polyaspartic.</title>
        <authorList>
            <person name="Liu W."/>
        </authorList>
    </citation>
    <scope>NUCLEOTIDE SEQUENCE [LARGE SCALE GENOMIC DNA]</scope>
    <source>
        <strain evidence="7 8">TRM66268-LWL</strain>
    </source>
</reference>
<sequence>MTADAAWHKSACILCENNCGIQIQTEGRRFIKIRGDKEHVATAGYTCNKALRLDHYQNGGARLTTPLRREADGSFTPVDWDTALREIAARLKAERDTHGGAFARITTSRGTARAVVEIDDRLQPGHAVLPNGFGLDLPTGDGATERTGVALNTLTDRTWRDPIAGTPWHKHVPARIEPLSI</sequence>
<gene>
    <name evidence="7" type="ORF">H9Y04_19500</name>
</gene>
<evidence type="ECO:0000256" key="5">
    <source>
        <dbReference type="ARBA" id="ARBA00023014"/>
    </source>
</evidence>
<name>A0ABR7SK66_9ACTN</name>
<keyword evidence="4" id="KW-0408">Iron</keyword>
<dbReference type="InterPro" id="IPR006657">
    <property type="entry name" value="MoPterin_dinucl-bd_dom"/>
</dbReference>
<dbReference type="PANTHER" id="PTHR43105">
    <property type="entry name" value="RESPIRATORY NITRATE REDUCTASE"/>
    <property type="match status" value="1"/>
</dbReference>
<dbReference type="Gene3D" id="2.20.25.90">
    <property type="entry name" value="ADC-like domains"/>
    <property type="match status" value="1"/>
</dbReference>
<keyword evidence="2" id="KW-0479">Metal-binding</keyword>
<dbReference type="PANTHER" id="PTHR43105:SF9">
    <property type="entry name" value="NADPH-FE(3+) OXIDOREDUCTASE SUBUNIT ALPHA"/>
    <property type="match status" value="1"/>
</dbReference>
<evidence type="ECO:0000256" key="4">
    <source>
        <dbReference type="ARBA" id="ARBA00023004"/>
    </source>
</evidence>
<evidence type="ECO:0000256" key="3">
    <source>
        <dbReference type="ARBA" id="ARBA00023002"/>
    </source>
</evidence>
<keyword evidence="5" id="KW-0411">Iron-sulfur</keyword>
<dbReference type="SUPFAM" id="SSF50692">
    <property type="entry name" value="ADC-like"/>
    <property type="match status" value="1"/>
</dbReference>
<dbReference type="Pfam" id="PF04879">
    <property type="entry name" value="Molybdop_Fe4S4"/>
    <property type="match status" value="1"/>
</dbReference>
<dbReference type="InterPro" id="IPR050123">
    <property type="entry name" value="Prok_molybdopt-oxidoreductase"/>
</dbReference>
<dbReference type="SMART" id="SM00926">
    <property type="entry name" value="Molybdop_Fe4S4"/>
    <property type="match status" value="1"/>
</dbReference>
<evidence type="ECO:0000259" key="6">
    <source>
        <dbReference type="PROSITE" id="PS51669"/>
    </source>
</evidence>
<keyword evidence="1" id="KW-0004">4Fe-4S</keyword>
<keyword evidence="8" id="KW-1185">Reference proteome</keyword>
<dbReference type="InterPro" id="IPR009010">
    <property type="entry name" value="Asp_de-COase-like_dom_sf"/>
</dbReference>
<dbReference type="PROSITE" id="PS51669">
    <property type="entry name" value="4FE4S_MOW_BIS_MGD"/>
    <property type="match status" value="1"/>
</dbReference>
<evidence type="ECO:0000256" key="1">
    <source>
        <dbReference type="ARBA" id="ARBA00022485"/>
    </source>
</evidence>
<organism evidence="7 8">
    <name type="scientific">Streptomyces polyasparticus</name>
    <dbReference type="NCBI Taxonomy" id="2767826"/>
    <lineage>
        <taxon>Bacteria</taxon>
        <taxon>Bacillati</taxon>
        <taxon>Actinomycetota</taxon>
        <taxon>Actinomycetes</taxon>
        <taxon>Kitasatosporales</taxon>
        <taxon>Streptomycetaceae</taxon>
        <taxon>Streptomyces</taxon>
    </lineage>
</organism>
<evidence type="ECO:0000313" key="7">
    <source>
        <dbReference type="EMBL" id="MBC9714743.1"/>
    </source>
</evidence>
<feature type="domain" description="4Fe-4S Mo/W bis-MGD-type" evidence="6">
    <location>
        <begin position="5"/>
        <end position="61"/>
    </location>
</feature>
<accession>A0ABR7SK66</accession>
<dbReference type="InterPro" id="IPR006963">
    <property type="entry name" value="Mopterin_OxRdtase_4Fe-4S_dom"/>
</dbReference>
<comment type="caution">
    <text evidence="7">The sequence shown here is derived from an EMBL/GenBank/DDBJ whole genome shotgun (WGS) entry which is preliminary data.</text>
</comment>
<dbReference type="Gene3D" id="2.40.40.20">
    <property type="match status" value="1"/>
</dbReference>
<evidence type="ECO:0000256" key="2">
    <source>
        <dbReference type="ARBA" id="ARBA00022723"/>
    </source>
</evidence>
<evidence type="ECO:0000313" key="8">
    <source>
        <dbReference type="Proteomes" id="UP000642284"/>
    </source>
</evidence>
<dbReference type="RefSeq" id="WP_187815217.1">
    <property type="nucleotide sequence ID" value="NZ_JACTVJ010000010.1"/>
</dbReference>
<dbReference type="Pfam" id="PF01568">
    <property type="entry name" value="Molydop_binding"/>
    <property type="match status" value="1"/>
</dbReference>
<dbReference type="EMBL" id="JACTVJ010000010">
    <property type="protein sequence ID" value="MBC9714743.1"/>
    <property type="molecule type" value="Genomic_DNA"/>
</dbReference>
<keyword evidence="3" id="KW-0560">Oxidoreductase</keyword>
<proteinExistence type="predicted"/>
<protein>
    <submittedName>
        <fullName evidence="7">Molybdopterin-dependent oxidoreductase</fullName>
    </submittedName>
</protein>